<dbReference type="Gene3D" id="3.40.50.150">
    <property type="entry name" value="Vaccinia Virus protein VP39"/>
    <property type="match status" value="1"/>
</dbReference>
<comment type="similarity">
    <text evidence="6">Belongs to the class I-like SAM-binding methyltransferase superfamily. C5-methyltransferase family.</text>
</comment>
<keyword evidence="5" id="KW-0680">Restriction system</keyword>
<comment type="caution">
    <text evidence="7">The sequence shown here is derived from an EMBL/GenBank/DDBJ whole genome shotgun (WGS) entry which is preliminary data.</text>
</comment>
<dbReference type="PANTHER" id="PTHR10629:SF52">
    <property type="entry name" value="DNA (CYTOSINE-5)-METHYLTRANSFERASE 1"/>
    <property type="match status" value="1"/>
</dbReference>
<evidence type="ECO:0000256" key="6">
    <source>
        <dbReference type="PROSITE-ProRule" id="PRU01016"/>
    </source>
</evidence>
<evidence type="ECO:0000256" key="4">
    <source>
        <dbReference type="ARBA" id="ARBA00022691"/>
    </source>
</evidence>
<dbReference type="GO" id="GO:0044027">
    <property type="term" value="P:negative regulation of gene expression via chromosomal CpG island methylation"/>
    <property type="evidence" value="ECO:0007669"/>
    <property type="project" value="TreeGrafter"/>
</dbReference>
<evidence type="ECO:0000256" key="3">
    <source>
        <dbReference type="ARBA" id="ARBA00022679"/>
    </source>
</evidence>
<dbReference type="InterPro" id="IPR029063">
    <property type="entry name" value="SAM-dependent_MTases_sf"/>
</dbReference>
<dbReference type="GO" id="GO:0003886">
    <property type="term" value="F:DNA (cytosine-5-)-methyltransferase activity"/>
    <property type="evidence" value="ECO:0007669"/>
    <property type="project" value="UniProtKB-EC"/>
</dbReference>
<dbReference type="PANTHER" id="PTHR10629">
    <property type="entry name" value="CYTOSINE-SPECIFIC METHYLTRANSFERASE"/>
    <property type="match status" value="1"/>
</dbReference>
<keyword evidence="4 6" id="KW-0949">S-adenosyl-L-methionine</keyword>
<protein>
    <recommendedName>
        <fullName evidence="1">DNA (cytosine-5-)-methyltransferase</fullName>
        <ecNumber evidence="1">2.1.1.37</ecNumber>
    </recommendedName>
</protein>
<dbReference type="Proteomes" id="UP000216533">
    <property type="component" value="Unassembled WGS sequence"/>
</dbReference>
<evidence type="ECO:0000256" key="5">
    <source>
        <dbReference type="ARBA" id="ARBA00022747"/>
    </source>
</evidence>
<dbReference type="GO" id="GO:0032259">
    <property type="term" value="P:methylation"/>
    <property type="evidence" value="ECO:0007669"/>
    <property type="project" value="UniProtKB-KW"/>
</dbReference>
<organism evidence="7 8">
    <name type="scientific">Parenemella sanctibonifatiensis</name>
    <dbReference type="NCBI Taxonomy" id="2016505"/>
    <lineage>
        <taxon>Bacteria</taxon>
        <taxon>Bacillati</taxon>
        <taxon>Actinomycetota</taxon>
        <taxon>Actinomycetes</taxon>
        <taxon>Propionibacteriales</taxon>
        <taxon>Propionibacteriaceae</taxon>
        <taxon>Parenemella</taxon>
    </lineage>
</organism>
<proteinExistence type="inferred from homology"/>
<dbReference type="InterPro" id="IPR001525">
    <property type="entry name" value="C5_MeTfrase"/>
</dbReference>
<dbReference type="Gene3D" id="3.90.120.10">
    <property type="entry name" value="DNA Methylase, subunit A, domain 2"/>
    <property type="match status" value="1"/>
</dbReference>
<keyword evidence="3 6" id="KW-0808">Transferase</keyword>
<dbReference type="InterPro" id="IPR050390">
    <property type="entry name" value="C5-Methyltransferase"/>
</dbReference>
<dbReference type="Pfam" id="PF00145">
    <property type="entry name" value="DNA_methylase"/>
    <property type="match status" value="1"/>
</dbReference>
<evidence type="ECO:0000313" key="7">
    <source>
        <dbReference type="EMBL" id="OYN88856.1"/>
    </source>
</evidence>
<gene>
    <name evidence="7" type="ORF">CGZ92_03905</name>
</gene>
<feature type="active site" evidence="6">
    <location>
        <position position="128"/>
    </location>
</feature>
<dbReference type="RefSeq" id="WP_094450071.1">
    <property type="nucleotide sequence ID" value="NZ_NMVI01000011.1"/>
</dbReference>
<accession>A0A255EBE6</accession>
<dbReference type="SUPFAM" id="SSF53335">
    <property type="entry name" value="S-adenosyl-L-methionine-dependent methyltransferases"/>
    <property type="match status" value="1"/>
</dbReference>
<dbReference type="AlphaFoldDB" id="A0A255EBE6"/>
<evidence type="ECO:0000313" key="8">
    <source>
        <dbReference type="Proteomes" id="UP000216533"/>
    </source>
</evidence>
<evidence type="ECO:0000256" key="2">
    <source>
        <dbReference type="ARBA" id="ARBA00022603"/>
    </source>
</evidence>
<dbReference type="GO" id="GO:0003677">
    <property type="term" value="F:DNA binding"/>
    <property type="evidence" value="ECO:0007669"/>
    <property type="project" value="TreeGrafter"/>
</dbReference>
<reference evidence="7 8" key="1">
    <citation type="submission" date="2017-07" db="EMBL/GenBank/DDBJ databases">
        <title>Draft whole genome sequences of clinical Proprionibacteriaceae strains.</title>
        <authorList>
            <person name="Bernier A.-M."/>
            <person name="Bernard K."/>
            <person name="Domingo M.-C."/>
        </authorList>
    </citation>
    <scope>NUCLEOTIDE SEQUENCE [LARGE SCALE GENOMIC DNA]</scope>
    <source>
        <strain evidence="7 8">NML 160184</strain>
    </source>
</reference>
<keyword evidence="2 6" id="KW-0489">Methyltransferase</keyword>
<dbReference type="PRINTS" id="PR00105">
    <property type="entry name" value="C5METTRFRASE"/>
</dbReference>
<evidence type="ECO:0000256" key="1">
    <source>
        <dbReference type="ARBA" id="ARBA00011975"/>
    </source>
</evidence>
<sequence>MIDVFAGPGGLNEGFSKVKGSDGLPAFDIRGSFEMETQAIQTLKLRSAVRALSDSDALPDVYTRFLNSDLPIQSLLVDDEFGQAFRQAGDHVHQIKLGEDTRHESDELIRKAIKGCKGEFVLIGGPPCQAYSLAGRSRRAHDAAFEDDEKHFLFREYLHILKEHRPAVFVMENVKGLLSATHRGTRMFEQILDDLSLGGLYSIRSLTTPVEAPAPSDFVIRAERYGVPQRRHRVILLGVRDDIEDGRETLDPLDSVSVKEALDGLPAQRSRISRGDSEHNWRDRREDGRQLAMETLRRLGDQEVLAPLRGVPPLASVAMTPTPMKAKLPDWLRPPELTHVRQHEARSHMEKDLIRYSYLAHLNTRGHRPTLRELPDPLMPDHRNSRRADAPFVDRFKVVAKDGPSGTIVSHISKDGHYFIHHDPAQTRSLTVREAARLQTFPDDYFFMGPRTAQYHQVGNAVPPLLAHQIGKIVHRILQ</sequence>
<dbReference type="EMBL" id="NMVI01000011">
    <property type="protein sequence ID" value="OYN88856.1"/>
    <property type="molecule type" value="Genomic_DNA"/>
</dbReference>
<dbReference type="GO" id="GO:0009307">
    <property type="term" value="P:DNA restriction-modification system"/>
    <property type="evidence" value="ECO:0007669"/>
    <property type="project" value="UniProtKB-KW"/>
</dbReference>
<dbReference type="EC" id="2.1.1.37" evidence="1"/>
<name>A0A255EBE6_9ACTN</name>
<dbReference type="PROSITE" id="PS51679">
    <property type="entry name" value="SAM_MT_C5"/>
    <property type="match status" value="1"/>
</dbReference>